<dbReference type="PANTHER" id="PTHR35861">
    <property type="match status" value="1"/>
</dbReference>
<dbReference type="Proteomes" id="UP001596233">
    <property type="component" value="Unassembled WGS sequence"/>
</dbReference>
<dbReference type="Pfam" id="PF17482">
    <property type="entry name" value="Phage_sheath_1C"/>
    <property type="match status" value="1"/>
</dbReference>
<dbReference type="Pfam" id="PF04984">
    <property type="entry name" value="Phage_sheath_1"/>
    <property type="match status" value="1"/>
</dbReference>
<dbReference type="InterPro" id="IPR020287">
    <property type="entry name" value="Tail_sheath_C"/>
</dbReference>
<organism evidence="4 5">
    <name type="scientific">Paenibacillus septentrionalis</name>
    <dbReference type="NCBI Taxonomy" id="429342"/>
    <lineage>
        <taxon>Bacteria</taxon>
        <taxon>Bacillati</taxon>
        <taxon>Bacillota</taxon>
        <taxon>Bacilli</taxon>
        <taxon>Bacillales</taxon>
        <taxon>Paenibacillaceae</taxon>
        <taxon>Paenibacillus</taxon>
    </lineage>
</organism>
<dbReference type="RefSeq" id="WP_379236931.1">
    <property type="nucleotide sequence ID" value="NZ_JBHSTE010000006.1"/>
</dbReference>
<evidence type="ECO:0000313" key="4">
    <source>
        <dbReference type="EMBL" id="MFC6334420.1"/>
    </source>
</evidence>
<accession>A0ABW1VAA0</accession>
<proteinExistence type="inferred from homology"/>
<dbReference type="InterPro" id="IPR035089">
    <property type="entry name" value="Phage_sheath_subtilisin"/>
</dbReference>
<keyword evidence="5" id="KW-1185">Reference proteome</keyword>
<name>A0ABW1VAA0_9BACL</name>
<dbReference type="InterPro" id="IPR052042">
    <property type="entry name" value="Tail_sheath_structural"/>
</dbReference>
<sequence length="561" mass="60684">MAEYFTPGVYIEEFDSAGQPLSGVSTSIAGFVGLAELGPTTGLPTLVTSMNDFKRNFGGYLSQNQFGDYRYLSYAVEQFFVNGGSQAYIVRVTPENAAVASSESGVLQVSAKNAGAWGNQVAVSVEKATKAKSAIVSDLGNNQYVLKNSGGFYAGDEVVFSSEEGIQKTVVVSVRDQVIELADELTGEVTTEPGAVPTRILSTVEFSLFAAYGAVAEKFDNLSFNVESPHFVTKVLAKSQLIEVTVNEGTISDLLGEANELTISLTGGSDGSLDTVTAGTFMGEDNGPGKRTGIQSFIDNDSVSIMAVPGVTIPAVQLALVAHCEGLGSRFAILDIPREKTSVQEVLEHRDLFDSSYAALYNPWVQVFDPAEKRNVFIPPSGSMAGVYARSDSSRGIEKAPANEVLRGVTGLDVQYNRGEQDLLNPKGVNLIRSFTGQGIRVWGARTASSNSLWKYINVRRLFIFIEESIKQGTNWVVFEPNDERLWARVHRTIDAFLTRVWRGGALQGSSPNEAFYIDISSNTMSQDDIDNGRLICVIGIAPVKPAEFVVFRITQKTNEQ</sequence>
<feature type="domain" description="Tail sheath protein C-terminal" evidence="3">
    <location>
        <begin position="449"/>
        <end position="556"/>
    </location>
</feature>
<dbReference type="PANTHER" id="PTHR35861:SF1">
    <property type="entry name" value="PHAGE TAIL SHEATH PROTEIN"/>
    <property type="match status" value="1"/>
</dbReference>
<dbReference type="EMBL" id="JBHSTE010000006">
    <property type="protein sequence ID" value="MFC6334420.1"/>
    <property type="molecule type" value="Genomic_DNA"/>
</dbReference>
<comment type="caution">
    <text evidence="4">The sequence shown here is derived from an EMBL/GenBank/DDBJ whole genome shotgun (WGS) entry which is preliminary data.</text>
</comment>
<comment type="similarity">
    <text evidence="1">Belongs to the myoviridae tail sheath protein family.</text>
</comment>
<evidence type="ECO:0000259" key="3">
    <source>
        <dbReference type="Pfam" id="PF17482"/>
    </source>
</evidence>
<evidence type="ECO:0000313" key="5">
    <source>
        <dbReference type="Proteomes" id="UP001596233"/>
    </source>
</evidence>
<gene>
    <name evidence="4" type="ORF">ACFP56_17465</name>
</gene>
<evidence type="ECO:0000256" key="1">
    <source>
        <dbReference type="ARBA" id="ARBA00008005"/>
    </source>
</evidence>
<dbReference type="Gene3D" id="3.40.50.11780">
    <property type="match status" value="2"/>
</dbReference>
<evidence type="ECO:0000259" key="2">
    <source>
        <dbReference type="Pfam" id="PF04984"/>
    </source>
</evidence>
<reference evidence="5" key="1">
    <citation type="journal article" date="2019" name="Int. J. Syst. Evol. Microbiol.">
        <title>The Global Catalogue of Microorganisms (GCM) 10K type strain sequencing project: providing services to taxonomists for standard genome sequencing and annotation.</title>
        <authorList>
            <consortium name="The Broad Institute Genomics Platform"/>
            <consortium name="The Broad Institute Genome Sequencing Center for Infectious Disease"/>
            <person name="Wu L."/>
            <person name="Ma J."/>
        </authorList>
    </citation>
    <scope>NUCLEOTIDE SEQUENCE [LARGE SCALE GENOMIC DNA]</scope>
    <source>
        <strain evidence="5">PCU 280</strain>
    </source>
</reference>
<feature type="domain" description="Tail sheath protein subtilisin-like" evidence="2">
    <location>
        <begin position="299"/>
        <end position="448"/>
    </location>
</feature>
<protein>
    <submittedName>
        <fullName evidence="4">Phage tail sheath family protein</fullName>
    </submittedName>
</protein>